<evidence type="ECO:0000313" key="14">
    <source>
        <dbReference type="Proteomes" id="UP001479436"/>
    </source>
</evidence>
<sequence>MSEHTSSTTSPLLGPTTVTENPSRFGLAYAGIQVLLLIFLIGVVGIVANAKWMLFSWHPILMSLCLVLISEAVLILQKTTSQTKPTAAIGHRYIMFGVGLLGVAGVSIIYINKAVNGKPHFTSWHGKLGLTAALLILGQILFGLTLHYFPNLFGNLGQARRLYKRHRLFGYFIFSLMWINSLLGTQADWMVSQFPKSWIWYPVIILILLGLWSRVKLSTLK</sequence>
<evidence type="ECO:0000256" key="9">
    <source>
        <dbReference type="ARBA" id="ARBA00023004"/>
    </source>
</evidence>
<evidence type="ECO:0000256" key="3">
    <source>
        <dbReference type="ARBA" id="ARBA00022448"/>
    </source>
</evidence>
<feature type="transmembrane region" description="Helical" evidence="11">
    <location>
        <begin position="27"/>
        <end position="48"/>
    </location>
</feature>
<evidence type="ECO:0000256" key="8">
    <source>
        <dbReference type="ARBA" id="ARBA00022989"/>
    </source>
</evidence>
<evidence type="ECO:0000256" key="1">
    <source>
        <dbReference type="ARBA" id="ARBA00001970"/>
    </source>
</evidence>
<dbReference type="SMART" id="SM00665">
    <property type="entry name" value="B561"/>
    <property type="match status" value="1"/>
</dbReference>
<protein>
    <recommendedName>
        <fullName evidence="12">Cytochrome b561 domain-containing protein</fullName>
    </recommendedName>
</protein>
<comment type="caution">
    <text evidence="13">The sequence shown here is derived from an EMBL/GenBank/DDBJ whole genome shotgun (WGS) entry which is preliminary data.</text>
</comment>
<dbReference type="InterPro" id="IPR045150">
    <property type="entry name" value="CYB561D1/2"/>
</dbReference>
<evidence type="ECO:0000256" key="7">
    <source>
        <dbReference type="ARBA" id="ARBA00022982"/>
    </source>
</evidence>
<accession>A0ABR2VPU5</accession>
<dbReference type="PANTHER" id="PTHR15422">
    <property type="entry name" value="OS05G0565100 PROTEIN"/>
    <property type="match status" value="1"/>
</dbReference>
<keyword evidence="3" id="KW-0813">Transport</keyword>
<reference evidence="13 14" key="1">
    <citation type="submission" date="2023-04" db="EMBL/GenBank/DDBJ databases">
        <title>Genome of Basidiobolus ranarum AG-B5.</title>
        <authorList>
            <person name="Stajich J.E."/>
            <person name="Carter-House D."/>
            <person name="Gryganskyi A."/>
        </authorList>
    </citation>
    <scope>NUCLEOTIDE SEQUENCE [LARGE SCALE GENOMIC DNA]</scope>
    <source>
        <strain evidence="13 14">AG-B5</strain>
    </source>
</reference>
<evidence type="ECO:0000256" key="5">
    <source>
        <dbReference type="ARBA" id="ARBA00022692"/>
    </source>
</evidence>
<feature type="transmembrane region" description="Helical" evidence="11">
    <location>
        <begin position="130"/>
        <end position="149"/>
    </location>
</feature>
<dbReference type="Proteomes" id="UP001479436">
    <property type="component" value="Unassembled WGS sequence"/>
</dbReference>
<keyword evidence="14" id="KW-1185">Reference proteome</keyword>
<keyword evidence="8 11" id="KW-1133">Transmembrane helix</keyword>
<feature type="domain" description="Cytochrome b561" evidence="12">
    <location>
        <begin position="21"/>
        <end position="221"/>
    </location>
</feature>
<organism evidence="13 14">
    <name type="scientific">Basidiobolus ranarum</name>
    <dbReference type="NCBI Taxonomy" id="34480"/>
    <lineage>
        <taxon>Eukaryota</taxon>
        <taxon>Fungi</taxon>
        <taxon>Fungi incertae sedis</taxon>
        <taxon>Zoopagomycota</taxon>
        <taxon>Entomophthoromycotina</taxon>
        <taxon>Basidiobolomycetes</taxon>
        <taxon>Basidiobolales</taxon>
        <taxon>Basidiobolaceae</taxon>
        <taxon>Basidiobolus</taxon>
    </lineage>
</organism>
<name>A0ABR2VPU5_9FUNG</name>
<dbReference type="Gene3D" id="1.20.120.1770">
    <property type="match status" value="1"/>
</dbReference>
<evidence type="ECO:0000256" key="11">
    <source>
        <dbReference type="SAM" id="Phobius"/>
    </source>
</evidence>
<proteinExistence type="predicted"/>
<dbReference type="PANTHER" id="PTHR15422:SF45">
    <property type="entry name" value="CYTOCHROME B561 DOMAIN-CONTAINING PROTEIN"/>
    <property type="match status" value="1"/>
</dbReference>
<feature type="transmembrane region" description="Helical" evidence="11">
    <location>
        <begin position="54"/>
        <end position="76"/>
    </location>
</feature>
<dbReference type="InterPro" id="IPR006593">
    <property type="entry name" value="Cyt_b561/ferric_Rdtase_TM"/>
</dbReference>
<dbReference type="CDD" id="cd08761">
    <property type="entry name" value="Cyt_b561_CYB561D2_like"/>
    <property type="match status" value="1"/>
</dbReference>
<feature type="transmembrane region" description="Helical" evidence="11">
    <location>
        <begin position="198"/>
        <end position="215"/>
    </location>
</feature>
<gene>
    <name evidence="13" type="ORF">K7432_014274</name>
</gene>
<evidence type="ECO:0000256" key="10">
    <source>
        <dbReference type="ARBA" id="ARBA00023136"/>
    </source>
</evidence>
<comment type="cofactor">
    <cofactor evidence="1">
        <name>heme b</name>
        <dbReference type="ChEBI" id="CHEBI:60344"/>
    </cofactor>
</comment>
<keyword evidence="9" id="KW-0408">Iron</keyword>
<evidence type="ECO:0000256" key="6">
    <source>
        <dbReference type="ARBA" id="ARBA00022723"/>
    </source>
</evidence>
<evidence type="ECO:0000313" key="13">
    <source>
        <dbReference type="EMBL" id="KAK9692551.1"/>
    </source>
</evidence>
<comment type="subcellular location">
    <subcellularLocation>
        <location evidence="2">Membrane</location>
        <topology evidence="2">Multi-pass membrane protein</topology>
    </subcellularLocation>
</comment>
<evidence type="ECO:0000256" key="4">
    <source>
        <dbReference type="ARBA" id="ARBA00022617"/>
    </source>
</evidence>
<dbReference type="Pfam" id="PF03188">
    <property type="entry name" value="Cytochrom_B561"/>
    <property type="match status" value="1"/>
</dbReference>
<keyword evidence="6" id="KW-0479">Metal-binding</keyword>
<keyword evidence="5 11" id="KW-0812">Transmembrane</keyword>
<keyword evidence="10 11" id="KW-0472">Membrane</keyword>
<feature type="transmembrane region" description="Helical" evidence="11">
    <location>
        <begin position="169"/>
        <end position="186"/>
    </location>
</feature>
<keyword evidence="4" id="KW-0349">Heme</keyword>
<dbReference type="EMBL" id="JASJQH010008456">
    <property type="protein sequence ID" value="KAK9692551.1"/>
    <property type="molecule type" value="Genomic_DNA"/>
</dbReference>
<feature type="transmembrane region" description="Helical" evidence="11">
    <location>
        <begin position="88"/>
        <end position="110"/>
    </location>
</feature>
<keyword evidence="7" id="KW-0249">Electron transport</keyword>
<evidence type="ECO:0000259" key="12">
    <source>
        <dbReference type="PROSITE" id="PS50939"/>
    </source>
</evidence>
<dbReference type="PROSITE" id="PS50939">
    <property type="entry name" value="CYTOCHROME_B561"/>
    <property type="match status" value="1"/>
</dbReference>
<evidence type="ECO:0000256" key="2">
    <source>
        <dbReference type="ARBA" id="ARBA00004141"/>
    </source>
</evidence>